<comment type="caution">
    <text evidence="3">The sequence shown here is derived from an EMBL/GenBank/DDBJ whole genome shotgun (WGS) entry which is preliminary data.</text>
</comment>
<dbReference type="PANTHER" id="PTHR11895:SF7">
    <property type="entry name" value="GLUTAMYL-TRNA(GLN) AMIDOTRANSFERASE SUBUNIT A, MITOCHONDRIAL"/>
    <property type="match status" value="1"/>
</dbReference>
<dbReference type="InterPro" id="IPR000120">
    <property type="entry name" value="Amidase"/>
</dbReference>
<dbReference type="SUPFAM" id="SSF75304">
    <property type="entry name" value="Amidase signature (AS) enzymes"/>
    <property type="match status" value="1"/>
</dbReference>
<dbReference type="EMBL" id="JAYJLD010000019">
    <property type="protein sequence ID" value="MEB3102608.1"/>
    <property type="molecule type" value="Genomic_DNA"/>
</dbReference>
<protein>
    <submittedName>
        <fullName evidence="3">Amidase family protein</fullName>
    </submittedName>
</protein>
<sequence>MYNRQDKCRIDLVQNAIGDDPVGRSSRELLDPAVAEILDQALGMSMNEYYEKVFARYAFREKVRKFFENYDLLLTPTLPVPAFKAGQNIPAELHDRNIVSWVYYTYPFNLTGNPAASVPCGFTKDNLPVGLQIVGATNRETDIFKAAAAFEEAQPWADRKPPLME</sequence>
<proteinExistence type="inferred from homology"/>
<accession>A0ABU5ZJD7</accession>
<dbReference type="InterPro" id="IPR036928">
    <property type="entry name" value="AS_sf"/>
</dbReference>
<organism evidence="3 4">
    <name type="scientific">Ferviditalea candida</name>
    <dbReference type="NCBI Taxonomy" id="3108399"/>
    <lineage>
        <taxon>Bacteria</taxon>
        <taxon>Bacillati</taxon>
        <taxon>Bacillota</taxon>
        <taxon>Bacilli</taxon>
        <taxon>Bacillales</taxon>
        <taxon>Paenibacillaceae</taxon>
        <taxon>Ferviditalea</taxon>
    </lineage>
</organism>
<dbReference type="RefSeq" id="WP_371754730.1">
    <property type="nucleotide sequence ID" value="NZ_JAYJLD010000019.1"/>
</dbReference>
<name>A0ABU5ZJD7_9BACL</name>
<keyword evidence="4" id="KW-1185">Reference proteome</keyword>
<comment type="similarity">
    <text evidence="1">Belongs to the amidase family.</text>
</comment>
<evidence type="ECO:0000259" key="2">
    <source>
        <dbReference type="Pfam" id="PF01425"/>
    </source>
</evidence>
<dbReference type="Pfam" id="PF01425">
    <property type="entry name" value="Amidase"/>
    <property type="match status" value="1"/>
</dbReference>
<feature type="domain" description="Amidase" evidence="2">
    <location>
        <begin position="26"/>
        <end position="142"/>
    </location>
</feature>
<dbReference type="InterPro" id="IPR023631">
    <property type="entry name" value="Amidase_dom"/>
</dbReference>
<dbReference type="Gene3D" id="3.90.1300.10">
    <property type="entry name" value="Amidase signature (AS) domain"/>
    <property type="match status" value="1"/>
</dbReference>
<evidence type="ECO:0000256" key="1">
    <source>
        <dbReference type="ARBA" id="ARBA00009199"/>
    </source>
</evidence>
<gene>
    <name evidence="3" type="ORF">VF724_13135</name>
</gene>
<evidence type="ECO:0000313" key="4">
    <source>
        <dbReference type="Proteomes" id="UP001310386"/>
    </source>
</evidence>
<evidence type="ECO:0000313" key="3">
    <source>
        <dbReference type="EMBL" id="MEB3102608.1"/>
    </source>
</evidence>
<reference evidence="3" key="1">
    <citation type="submission" date="2023-12" db="EMBL/GenBank/DDBJ databases">
        <title>Fervidustalea candida gen. nov., sp. nov., a novel member of the family Paenibacillaceae isolated from a geothermal area.</title>
        <authorList>
            <person name="Li W.-J."/>
            <person name="Jiao J.-Y."/>
            <person name="Chen Y."/>
        </authorList>
    </citation>
    <scope>NUCLEOTIDE SEQUENCE</scope>
    <source>
        <strain evidence="3">SYSU GA230002</strain>
    </source>
</reference>
<dbReference type="Proteomes" id="UP001310386">
    <property type="component" value="Unassembled WGS sequence"/>
</dbReference>
<dbReference type="PANTHER" id="PTHR11895">
    <property type="entry name" value="TRANSAMIDASE"/>
    <property type="match status" value="1"/>
</dbReference>